<protein>
    <submittedName>
        <fullName evidence="2">Secreted protein containing C-terminal beta-propeller domain</fullName>
    </submittedName>
</protein>
<sequence length="680" mass="73108">MAYADQLQRKAGKGGNPSRPRLRPHDMNGKKLLAGAAVLAVAGVCVSSAARDEIPAPPPIVDYGPVRLVAFDSCDNAVAELRRAMAPYVSAYGLGGRNITFAEGMATDNSAGVAQKSVPDARTAATPPAQQQGHSTTNVHEQGVDEPDVVKTDGKRVFSIADGKLRVIDVASKAVTGTVDLGERRASQLLVSGDRGLVVTESPVPMLEPTLPPGRPSFAPQSGTELVLVDLKGLKEISSLKTDGFYLDARQIGGTARVVVRSQPRMPWVYPDQATNEAGSLRRNREILQSEPITSWLPRYELDESGAKSSGTLVDCANVSHPVVHSGTSMLTVLTFELSGKLGTGQPVSIVADGDTVYGTDRSLYIADDHRLLPELPSRPPVQRPITTAIHQFDIGAPGPPKHVASGDVNGTLLNQYSLSEHDGVLRVATTTGTETRCCWRMPTELLPQRQPAPPQSESFVTTLRRDGNQLTKLGQAGGLGKGERIYSVRFIGKMGYVVTFRQTDPLYTLDLSDPRQPRVMGELKINGFSAYLHPAGDGKLIGVGQEATDQGRTTGTQVSLFDVANPASPQRIAQYHLPDTNSEAQFDPHAFLFWPQDGTLVIPVASYKAHYELSSLVLRVDGNQLRDVGKIAEPSSQDYGSGQRRTIVIGDQLWLISSAGVQINARNGLAQQAWLPFTR</sequence>
<proteinExistence type="predicted"/>
<dbReference type="Proteomes" id="UP000192840">
    <property type="component" value="Unassembled WGS sequence"/>
</dbReference>
<dbReference type="STRING" id="40571.SAMN05660733_04280"/>
<dbReference type="AlphaFoldDB" id="A0A1W2EPD2"/>
<dbReference type="SUPFAM" id="SSF69322">
    <property type="entry name" value="Tricorn protease domain 2"/>
    <property type="match status" value="1"/>
</dbReference>
<feature type="region of interest" description="Disordered" evidence="1">
    <location>
        <begin position="119"/>
        <end position="145"/>
    </location>
</feature>
<reference evidence="3" key="1">
    <citation type="submission" date="2017-04" db="EMBL/GenBank/DDBJ databases">
        <authorList>
            <person name="Varghese N."/>
            <person name="Submissions S."/>
        </authorList>
    </citation>
    <scope>NUCLEOTIDE SEQUENCE [LARGE SCALE GENOMIC DNA]</scope>
    <source>
        <strain evidence="3">DSM 44073</strain>
    </source>
</reference>
<keyword evidence="3" id="KW-1185">Reference proteome</keyword>
<evidence type="ECO:0000313" key="3">
    <source>
        <dbReference type="Proteomes" id="UP000192840"/>
    </source>
</evidence>
<name>A0A1W2EPD2_9PSEU</name>
<dbReference type="Pfam" id="PF09826">
    <property type="entry name" value="Beta_propel"/>
    <property type="match status" value="1"/>
</dbReference>
<dbReference type="eggNOG" id="COG4880">
    <property type="taxonomic scope" value="Bacteria"/>
</dbReference>
<dbReference type="EMBL" id="FWYC01000010">
    <property type="protein sequence ID" value="SMD11549.1"/>
    <property type="molecule type" value="Genomic_DNA"/>
</dbReference>
<evidence type="ECO:0000313" key="2">
    <source>
        <dbReference type="EMBL" id="SMD11549.1"/>
    </source>
</evidence>
<feature type="region of interest" description="Disordered" evidence="1">
    <location>
        <begin position="1"/>
        <end position="27"/>
    </location>
</feature>
<organism evidence="2 3">
    <name type="scientific">Lentzea albidocapillata</name>
    <dbReference type="NCBI Taxonomy" id="40571"/>
    <lineage>
        <taxon>Bacteria</taxon>
        <taxon>Bacillati</taxon>
        <taxon>Actinomycetota</taxon>
        <taxon>Actinomycetes</taxon>
        <taxon>Pseudonocardiales</taxon>
        <taxon>Pseudonocardiaceae</taxon>
        <taxon>Lentzea</taxon>
    </lineage>
</organism>
<accession>A0A1W2EPD2</accession>
<evidence type="ECO:0000256" key="1">
    <source>
        <dbReference type="SAM" id="MobiDB-lite"/>
    </source>
</evidence>
<feature type="compositionally biased region" description="Low complexity" evidence="1">
    <location>
        <begin position="123"/>
        <end position="132"/>
    </location>
</feature>
<dbReference type="InterPro" id="IPR019198">
    <property type="entry name" value="Beta_propeller_containing"/>
</dbReference>
<gene>
    <name evidence="2" type="ORF">SAMN05660733_04280</name>
</gene>